<dbReference type="EMBL" id="QPFP01000505">
    <property type="protein sequence ID" value="TEB09449.1"/>
    <property type="molecule type" value="Genomic_DNA"/>
</dbReference>
<gene>
    <name evidence="1" type="ORF">FA13DRAFT_1894473</name>
</gene>
<keyword evidence="2" id="KW-1185">Reference proteome</keyword>
<name>A0A4Y7RL33_COPMI</name>
<evidence type="ECO:0000313" key="1">
    <source>
        <dbReference type="EMBL" id="TEB09449.1"/>
    </source>
</evidence>
<dbReference type="Proteomes" id="UP000298030">
    <property type="component" value="Unassembled WGS sequence"/>
</dbReference>
<evidence type="ECO:0000313" key="2">
    <source>
        <dbReference type="Proteomes" id="UP000298030"/>
    </source>
</evidence>
<proteinExistence type="predicted"/>
<accession>A0A4Y7RL33</accession>
<dbReference type="AlphaFoldDB" id="A0A4Y7RL33"/>
<sequence length="141" mass="14943">MLHDLPACLRSSRSAATSPSPSTTIITGHTTSCSRTALAPTRSSSSSLPKFLPANSPAVTLSIPSHSWSSSMFNAVQCSSQKSKMMAGPPDPIYVSKQTNKCAGDTTPCLPLALASLVGIELAWNVSAHLPRRHRYPGRRP</sequence>
<comment type="caution">
    <text evidence="1">The sequence shown here is derived from an EMBL/GenBank/DDBJ whole genome shotgun (WGS) entry which is preliminary data.</text>
</comment>
<protein>
    <submittedName>
        <fullName evidence="1">Uncharacterized protein</fullName>
    </submittedName>
</protein>
<organism evidence="1 2">
    <name type="scientific">Coprinellus micaceus</name>
    <name type="common">Glistening ink-cap mushroom</name>
    <name type="synonym">Coprinus micaceus</name>
    <dbReference type="NCBI Taxonomy" id="71717"/>
    <lineage>
        <taxon>Eukaryota</taxon>
        <taxon>Fungi</taxon>
        <taxon>Dikarya</taxon>
        <taxon>Basidiomycota</taxon>
        <taxon>Agaricomycotina</taxon>
        <taxon>Agaricomycetes</taxon>
        <taxon>Agaricomycetidae</taxon>
        <taxon>Agaricales</taxon>
        <taxon>Agaricineae</taxon>
        <taxon>Psathyrellaceae</taxon>
        <taxon>Coprinellus</taxon>
    </lineage>
</organism>
<reference evidence="1 2" key="1">
    <citation type="journal article" date="2019" name="Nat. Ecol. Evol.">
        <title>Megaphylogeny resolves global patterns of mushroom evolution.</title>
        <authorList>
            <person name="Varga T."/>
            <person name="Krizsan K."/>
            <person name="Foldi C."/>
            <person name="Dima B."/>
            <person name="Sanchez-Garcia M."/>
            <person name="Sanchez-Ramirez S."/>
            <person name="Szollosi G.J."/>
            <person name="Szarkandi J.G."/>
            <person name="Papp V."/>
            <person name="Albert L."/>
            <person name="Andreopoulos W."/>
            <person name="Angelini C."/>
            <person name="Antonin V."/>
            <person name="Barry K.W."/>
            <person name="Bougher N.L."/>
            <person name="Buchanan P."/>
            <person name="Buyck B."/>
            <person name="Bense V."/>
            <person name="Catcheside P."/>
            <person name="Chovatia M."/>
            <person name="Cooper J."/>
            <person name="Damon W."/>
            <person name="Desjardin D."/>
            <person name="Finy P."/>
            <person name="Geml J."/>
            <person name="Haridas S."/>
            <person name="Hughes K."/>
            <person name="Justo A."/>
            <person name="Karasinski D."/>
            <person name="Kautmanova I."/>
            <person name="Kiss B."/>
            <person name="Kocsube S."/>
            <person name="Kotiranta H."/>
            <person name="LaButti K.M."/>
            <person name="Lechner B.E."/>
            <person name="Liimatainen K."/>
            <person name="Lipzen A."/>
            <person name="Lukacs Z."/>
            <person name="Mihaltcheva S."/>
            <person name="Morgado L.N."/>
            <person name="Niskanen T."/>
            <person name="Noordeloos M.E."/>
            <person name="Ohm R.A."/>
            <person name="Ortiz-Santana B."/>
            <person name="Ovrebo C."/>
            <person name="Racz N."/>
            <person name="Riley R."/>
            <person name="Savchenko A."/>
            <person name="Shiryaev A."/>
            <person name="Soop K."/>
            <person name="Spirin V."/>
            <person name="Szebenyi C."/>
            <person name="Tomsovsky M."/>
            <person name="Tulloss R.E."/>
            <person name="Uehling J."/>
            <person name="Grigoriev I.V."/>
            <person name="Vagvolgyi C."/>
            <person name="Papp T."/>
            <person name="Martin F.M."/>
            <person name="Miettinen O."/>
            <person name="Hibbett D.S."/>
            <person name="Nagy L.G."/>
        </authorList>
    </citation>
    <scope>NUCLEOTIDE SEQUENCE [LARGE SCALE GENOMIC DNA]</scope>
    <source>
        <strain evidence="1 2">FP101781</strain>
    </source>
</reference>